<reference evidence="7" key="1">
    <citation type="submission" date="2020-05" db="EMBL/GenBank/DDBJ databases">
        <title>WGS assembly of Panicum virgatum.</title>
        <authorList>
            <person name="Lovell J.T."/>
            <person name="Jenkins J."/>
            <person name="Shu S."/>
            <person name="Juenger T.E."/>
            <person name="Schmutz J."/>
        </authorList>
    </citation>
    <scope>NUCLEOTIDE SEQUENCE</scope>
    <source>
        <strain evidence="7">AP13</strain>
    </source>
</reference>
<dbReference type="SUPFAM" id="SSF57850">
    <property type="entry name" value="RING/U-box"/>
    <property type="match status" value="1"/>
</dbReference>
<feature type="region of interest" description="Disordered" evidence="4">
    <location>
        <begin position="1"/>
        <end position="46"/>
    </location>
</feature>
<dbReference type="PANTHER" id="PTHR46347:SF4">
    <property type="entry name" value="RING_FYVE_PHD ZINC FINGER SUPERFAMILY PROTEIN"/>
    <property type="match status" value="1"/>
</dbReference>
<dbReference type="InterPro" id="IPR011016">
    <property type="entry name" value="Znf_RING-CH"/>
</dbReference>
<proteinExistence type="predicted"/>
<evidence type="ECO:0000256" key="2">
    <source>
        <dbReference type="ARBA" id="ARBA00022771"/>
    </source>
</evidence>
<keyword evidence="3" id="KW-0862">Zinc</keyword>
<dbReference type="EMBL" id="CM029046">
    <property type="protein sequence ID" value="KAG2589819.1"/>
    <property type="molecule type" value="Genomic_DNA"/>
</dbReference>
<dbReference type="Pfam" id="PF12906">
    <property type="entry name" value="RINGv"/>
    <property type="match status" value="1"/>
</dbReference>
<dbReference type="AlphaFoldDB" id="A0A8T0RZP5"/>
<evidence type="ECO:0000256" key="3">
    <source>
        <dbReference type="ARBA" id="ARBA00022833"/>
    </source>
</evidence>
<evidence type="ECO:0000313" key="8">
    <source>
        <dbReference type="Proteomes" id="UP000823388"/>
    </source>
</evidence>
<feature type="domain" description="RING-CH-type" evidence="6">
    <location>
        <begin position="54"/>
        <end position="115"/>
    </location>
</feature>
<feature type="transmembrane region" description="Helical" evidence="5">
    <location>
        <begin position="137"/>
        <end position="158"/>
    </location>
</feature>
<gene>
    <name evidence="7" type="ORF">PVAP13_5NG317200</name>
</gene>
<evidence type="ECO:0000313" key="7">
    <source>
        <dbReference type="EMBL" id="KAG2589819.1"/>
    </source>
</evidence>
<dbReference type="SMART" id="SM00744">
    <property type="entry name" value="RINGv"/>
    <property type="match status" value="1"/>
</dbReference>
<dbReference type="PANTHER" id="PTHR46347">
    <property type="entry name" value="RING/FYVE/PHD ZINC FINGER SUPERFAMILY PROTEIN"/>
    <property type="match status" value="1"/>
</dbReference>
<evidence type="ECO:0000259" key="6">
    <source>
        <dbReference type="PROSITE" id="PS51292"/>
    </source>
</evidence>
<evidence type="ECO:0000256" key="4">
    <source>
        <dbReference type="SAM" id="MobiDB-lite"/>
    </source>
</evidence>
<dbReference type="Proteomes" id="UP000823388">
    <property type="component" value="Chromosome 5N"/>
</dbReference>
<keyword evidence="5" id="KW-0812">Transmembrane</keyword>
<feature type="transmembrane region" description="Helical" evidence="5">
    <location>
        <begin position="235"/>
        <end position="255"/>
    </location>
</feature>
<evidence type="ECO:0000256" key="5">
    <source>
        <dbReference type="SAM" id="Phobius"/>
    </source>
</evidence>
<dbReference type="Gene3D" id="3.30.40.10">
    <property type="entry name" value="Zinc/RING finger domain, C3HC4 (zinc finger)"/>
    <property type="match status" value="1"/>
</dbReference>
<protein>
    <recommendedName>
        <fullName evidence="6">RING-CH-type domain-containing protein</fullName>
    </recommendedName>
</protein>
<keyword evidence="5" id="KW-1133">Transmembrane helix</keyword>
<dbReference type="GO" id="GO:0008270">
    <property type="term" value="F:zinc ion binding"/>
    <property type="evidence" value="ECO:0007669"/>
    <property type="project" value="UniProtKB-KW"/>
</dbReference>
<keyword evidence="2" id="KW-0863">Zinc-finger</keyword>
<dbReference type="OrthoDB" id="688908at2759"/>
<keyword evidence="5" id="KW-0472">Membrane</keyword>
<comment type="caution">
    <text evidence="7">The sequence shown here is derived from an EMBL/GenBank/DDBJ whole genome shotgun (WGS) entry which is preliminary data.</text>
</comment>
<organism evidence="7 8">
    <name type="scientific">Panicum virgatum</name>
    <name type="common">Blackwell switchgrass</name>
    <dbReference type="NCBI Taxonomy" id="38727"/>
    <lineage>
        <taxon>Eukaryota</taxon>
        <taxon>Viridiplantae</taxon>
        <taxon>Streptophyta</taxon>
        <taxon>Embryophyta</taxon>
        <taxon>Tracheophyta</taxon>
        <taxon>Spermatophyta</taxon>
        <taxon>Magnoliopsida</taxon>
        <taxon>Liliopsida</taxon>
        <taxon>Poales</taxon>
        <taxon>Poaceae</taxon>
        <taxon>PACMAD clade</taxon>
        <taxon>Panicoideae</taxon>
        <taxon>Panicodae</taxon>
        <taxon>Paniceae</taxon>
        <taxon>Panicinae</taxon>
        <taxon>Panicum</taxon>
        <taxon>Panicum sect. Hiantes</taxon>
    </lineage>
</organism>
<keyword evidence="8" id="KW-1185">Reference proteome</keyword>
<dbReference type="CDD" id="cd16495">
    <property type="entry name" value="RING_CH-C4HC3_MARCH"/>
    <property type="match status" value="1"/>
</dbReference>
<accession>A0A8T0RZP5</accession>
<dbReference type="InterPro" id="IPR013083">
    <property type="entry name" value="Znf_RING/FYVE/PHD"/>
</dbReference>
<sequence length="309" mass="34430">MQHPFRLRALSDRSSSPRHRRAAGPAETMDAPLLAPHPPARGSLKGAAGDEIEAASASAAWCRFCLDSGGELISPCMCKGTQRFVHRSCLDHWRSIREGTAFSHCTTCKAQFHLRVQFLEGDGGRKMKFRLFVARDILLVFLAIQIAIAAIGGGAYWLDKCGHFRNRFAGGWIHILSLHPVPFYYCVGVVVFFALVGVFGLILHCSTSPSSNNDFPCFTRSSNCRSDSSDDDDDFAVVVTIVIIFAIIGIVYAFIAATSAVQRIFQRHYHILAKKELTKEYVVEDLRGDYTPPKLDPKHEQRLKELQLM</sequence>
<evidence type="ECO:0000256" key="1">
    <source>
        <dbReference type="ARBA" id="ARBA00022723"/>
    </source>
</evidence>
<feature type="transmembrane region" description="Helical" evidence="5">
    <location>
        <begin position="182"/>
        <end position="203"/>
    </location>
</feature>
<keyword evidence="1" id="KW-0479">Metal-binding</keyword>
<dbReference type="PROSITE" id="PS51292">
    <property type="entry name" value="ZF_RING_CH"/>
    <property type="match status" value="1"/>
</dbReference>
<name>A0A8T0RZP5_PANVG</name>